<evidence type="ECO:0008006" key="4">
    <source>
        <dbReference type="Google" id="ProtNLM"/>
    </source>
</evidence>
<feature type="signal peptide" evidence="1">
    <location>
        <begin position="1"/>
        <end position="22"/>
    </location>
</feature>
<protein>
    <recommendedName>
        <fullName evidence="4">Secreted protein</fullName>
    </recommendedName>
</protein>
<feature type="chain" id="PRO_5022849134" description="Secreted protein" evidence="1">
    <location>
        <begin position="23"/>
        <end position="85"/>
    </location>
</feature>
<organism evidence="2 3">
    <name type="scientific">Portunus trituberculatus</name>
    <name type="common">Swimming crab</name>
    <name type="synonym">Neptunus trituberculatus</name>
    <dbReference type="NCBI Taxonomy" id="210409"/>
    <lineage>
        <taxon>Eukaryota</taxon>
        <taxon>Metazoa</taxon>
        <taxon>Ecdysozoa</taxon>
        <taxon>Arthropoda</taxon>
        <taxon>Crustacea</taxon>
        <taxon>Multicrustacea</taxon>
        <taxon>Malacostraca</taxon>
        <taxon>Eumalacostraca</taxon>
        <taxon>Eucarida</taxon>
        <taxon>Decapoda</taxon>
        <taxon>Pleocyemata</taxon>
        <taxon>Brachyura</taxon>
        <taxon>Eubrachyura</taxon>
        <taxon>Portunoidea</taxon>
        <taxon>Portunidae</taxon>
        <taxon>Portuninae</taxon>
        <taxon>Portunus</taxon>
    </lineage>
</organism>
<sequence length="85" mass="9542">MWAAYFTCWVDILVTSTAEVKAFHSIKRKQAGISLSGSLAPRGGWDLKLHKMRCFLQLCFVYHCEGHSCAVFLIVQLVDGGFLCM</sequence>
<comment type="caution">
    <text evidence="2">The sequence shown here is derived from an EMBL/GenBank/DDBJ whole genome shotgun (WGS) entry which is preliminary data.</text>
</comment>
<dbReference type="Proteomes" id="UP000324222">
    <property type="component" value="Unassembled WGS sequence"/>
</dbReference>
<proteinExistence type="predicted"/>
<evidence type="ECO:0000256" key="1">
    <source>
        <dbReference type="SAM" id="SignalP"/>
    </source>
</evidence>
<keyword evidence="1" id="KW-0732">Signal</keyword>
<reference evidence="2 3" key="1">
    <citation type="submission" date="2019-05" db="EMBL/GenBank/DDBJ databases">
        <title>Another draft genome of Portunus trituberculatus and its Hox gene families provides insights of decapod evolution.</title>
        <authorList>
            <person name="Jeong J.-H."/>
            <person name="Song I."/>
            <person name="Kim S."/>
            <person name="Choi T."/>
            <person name="Kim D."/>
            <person name="Ryu S."/>
            <person name="Kim W."/>
        </authorList>
    </citation>
    <scope>NUCLEOTIDE SEQUENCE [LARGE SCALE GENOMIC DNA]</scope>
    <source>
        <tissue evidence="2">Muscle</tissue>
    </source>
</reference>
<gene>
    <name evidence="2" type="ORF">E2C01_071277</name>
</gene>
<dbReference type="AlphaFoldDB" id="A0A5B7I7T8"/>
<dbReference type="EMBL" id="VSRR010044361">
    <property type="protein sequence ID" value="MPC76844.1"/>
    <property type="molecule type" value="Genomic_DNA"/>
</dbReference>
<name>A0A5B7I7T8_PORTR</name>
<evidence type="ECO:0000313" key="3">
    <source>
        <dbReference type="Proteomes" id="UP000324222"/>
    </source>
</evidence>
<keyword evidence="3" id="KW-1185">Reference proteome</keyword>
<evidence type="ECO:0000313" key="2">
    <source>
        <dbReference type="EMBL" id="MPC76844.1"/>
    </source>
</evidence>
<accession>A0A5B7I7T8</accession>